<accession>A0A6J1NUU8</accession>
<protein>
    <submittedName>
        <fullName evidence="3 4">Uncharacterized protein LOC112052337 isoform X1</fullName>
    </submittedName>
</protein>
<dbReference type="PROSITE" id="PS00028">
    <property type="entry name" value="ZINC_FINGER_C2H2_1"/>
    <property type="match status" value="1"/>
</dbReference>
<feature type="domain" description="C2H2-type" evidence="1">
    <location>
        <begin position="213"/>
        <end position="234"/>
    </location>
</feature>
<sequence length="327" mass="35764">MSDDDQSSESGTTLGAVQVLTEYKDGQLQIVDMPPAKRSKLSDTILPDGGDTSSDEAFKYVQVLDSDKNVVVDLLNLTLVKCDDGQESYRLVTQEEAESGGEGEETVTCVLSNDDGDEHENNSYVVIDGNEGPVVFLQSSLPQSKTPPEPEKPKEQTALTPVEILERAKSLQKAKALMSLHTTPTRGRRRKTQLPPPHELLASPHFRLYLYSCKLCSFKCNAIKELTAHKAAEHAGGAGKWRAGCRASTIMLQCARCPFRGNTHSQLMKHVKDKHLEVTTVSTSKGLLESPEVSEADVLVCGACGFESSLRHEFKLHIEEEHGVSAC</sequence>
<dbReference type="Gene3D" id="3.30.160.60">
    <property type="entry name" value="Classic Zinc Finger"/>
    <property type="match status" value="1"/>
</dbReference>
<dbReference type="GeneID" id="112052337"/>
<reference evidence="3 4" key="1">
    <citation type="submission" date="2025-04" db="UniProtKB">
        <authorList>
            <consortium name="RefSeq"/>
        </authorList>
    </citation>
    <scope>IDENTIFICATION</scope>
</reference>
<dbReference type="RefSeq" id="XP_023947136.1">
    <property type="nucleotide sequence ID" value="XM_024091368.1"/>
</dbReference>
<name>A0A6J1NUU8_BICAN</name>
<gene>
    <name evidence="3 4" type="primary">LOC112052337</name>
</gene>
<keyword evidence="2" id="KW-1185">Reference proteome</keyword>
<evidence type="ECO:0000313" key="4">
    <source>
        <dbReference type="RefSeq" id="XP_023947136.1"/>
    </source>
</evidence>
<dbReference type="RefSeq" id="XP_023947135.1">
    <property type="nucleotide sequence ID" value="XM_024091367.1"/>
</dbReference>
<organism evidence="2 4">
    <name type="scientific">Bicyclus anynana</name>
    <name type="common">Squinting bush brown butterfly</name>
    <dbReference type="NCBI Taxonomy" id="110368"/>
    <lineage>
        <taxon>Eukaryota</taxon>
        <taxon>Metazoa</taxon>
        <taxon>Ecdysozoa</taxon>
        <taxon>Arthropoda</taxon>
        <taxon>Hexapoda</taxon>
        <taxon>Insecta</taxon>
        <taxon>Pterygota</taxon>
        <taxon>Neoptera</taxon>
        <taxon>Endopterygota</taxon>
        <taxon>Lepidoptera</taxon>
        <taxon>Glossata</taxon>
        <taxon>Ditrysia</taxon>
        <taxon>Papilionoidea</taxon>
        <taxon>Nymphalidae</taxon>
        <taxon>Satyrinae</taxon>
        <taxon>Satyrini</taxon>
        <taxon>Mycalesina</taxon>
        <taxon>Bicyclus</taxon>
    </lineage>
</organism>
<dbReference type="KEGG" id="bany:112052337"/>
<dbReference type="SMART" id="SM00355">
    <property type="entry name" value="ZnF_C2H2"/>
    <property type="match status" value="3"/>
</dbReference>
<dbReference type="InterPro" id="IPR013087">
    <property type="entry name" value="Znf_C2H2_type"/>
</dbReference>
<evidence type="ECO:0000313" key="2">
    <source>
        <dbReference type="Proteomes" id="UP001652582"/>
    </source>
</evidence>
<evidence type="ECO:0000259" key="1">
    <source>
        <dbReference type="PROSITE" id="PS00028"/>
    </source>
</evidence>
<dbReference type="Proteomes" id="UP001652582">
    <property type="component" value="Chromosome 18"/>
</dbReference>
<dbReference type="AlphaFoldDB" id="A0A6J1NUU8"/>
<dbReference type="OrthoDB" id="8119460at2759"/>
<proteinExistence type="predicted"/>
<evidence type="ECO:0000313" key="3">
    <source>
        <dbReference type="RefSeq" id="XP_023947135.1"/>
    </source>
</evidence>